<comment type="similarity">
    <text evidence="2 8">Belongs to the 4-toluene sulfonate uptake permease (TSUP) (TC 2.A.102) family.</text>
</comment>
<keyword evidence="5 8" id="KW-0812">Transmembrane</keyword>
<feature type="transmembrane region" description="Helical" evidence="8">
    <location>
        <begin position="195"/>
        <end position="211"/>
    </location>
</feature>
<keyword evidence="10" id="KW-1185">Reference proteome</keyword>
<dbReference type="Pfam" id="PF01925">
    <property type="entry name" value="TauE"/>
    <property type="match status" value="1"/>
</dbReference>
<feature type="transmembrane region" description="Helical" evidence="8">
    <location>
        <begin position="83"/>
        <end position="103"/>
    </location>
</feature>
<dbReference type="EMBL" id="FRAP01000005">
    <property type="protein sequence ID" value="SHK34554.1"/>
    <property type="molecule type" value="Genomic_DNA"/>
</dbReference>
<sequence>MQWVTDRGGALTALEQLAVVLAGFGAGILTSSVGIASLLSFPVLLAVGIPPVVANVSNTLGLILGGVGGVVGYREELREEPALTRRIVILTGIAGAVGAALLLALPESVFVAIVPWLILGTCVLVGVQPRLSRWLAERRGGGQRTTLTPTTTVFVFLTGVYGGYFGAGAGVLMVATLALGLDVAFRIVSAIRTTSVLAANAVAGLIFLAVAEVDWLAAALLAVGSIGGGYVGARVARRMPATLLRILIVVAGVVAAVLLWTDTV</sequence>
<name>A0A1M6RQ63_PSETH</name>
<dbReference type="PANTHER" id="PTHR30269">
    <property type="entry name" value="TRANSMEMBRANE PROTEIN YFCA"/>
    <property type="match status" value="1"/>
</dbReference>
<dbReference type="InterPro" id="IPR002781">
    <property type="entry name" value="TM_pro_TauE-like"/>
</dbReference>
<comment type="subcellular location">
    <subcellularLocation>
        <location evidence="1 8">Cell membrane</location>
        <topology evidence="1 8">Multi-pass membrane protein</topology>
    </subcellularLocation>
</comment>
<keyword evidence="6 8" id="KW-1133">Transmembrane helix</keyword>
<dbReference type="Proteomes" id="UP000184363">
    <property type="component" value="Unassembled WGS sequence"/>
</dbReference>
<keyword evidence="4 8" id="KW-1003">Cell membrane</keyword>
<dbReference type="STRING" id="1848.SAMN05443637_105102"/>
<feature type="transmembrane region" description="Helical" evidence="8">
    <location>
        <begin position="217"/>
        <end position="236"/>
    </location>
</feature>
<keyword evidence="7 8" id="KW-0472">Membrane</keyword>
<organism evidence="9 10">
    <name type="scientific">Pseudonocardia thermophila</name>
    <dbReference type="NCBI Taxonomy" id="1848"/>
    <lineage>
        <taxon>Bacteria</taxon>
        <taxon>Bacillati</taxon>
        <taxon>Actinomycetota</taxon>
        <taxon>Actinomycetes</taxon>
        <taxon>Pseudonocardiales</taxon>
        <taxon>Pseudonocardiaceae</taxon>
        <taxon>Pseudonocardia</taxon>
    </lineage>
</organism>
<evidence type="ECO:0000313" key="10">
    <source>
        <dbReference type="Proteomes" id="UP000184363"/>
    </source>
</evidence>
<keyword evidence="3" id="KW-0813">Transport</keyword>
<feature type="transmembrane region" description="Helical" evidence="8">
    <location>
        <begin position="52"/>
        <end position="71"/>
    </location>
</feature>
<evidence type="ECO:0000256" key="3">
    <source>
        <dbReference type="ARBA" id="ARBA00022448"/>
    </source>
</evidence>
<feature type="transmembrane region" description="Helical" evidence="8">
    <location>
        <begin position="17"/>
        <end position="40"/>
    </location>
</feature>
<evidence type="ECO:0000313" key="9">
    <source>
        <dbReference type="EMBL" id="SHK34554.1"/>
    </source>
</evidence>
<feature type="transmembrane region" description="Helical" evidence="8">
    <location>
        <begin position="147"/>
        <end position="164"/>
    </location>
</feature>
<evidence type="ECO:0000256" key="7">
    <source>
        <dbReference type="ARBA" id="ARBA00023136"/>
    </source>
</evidence>
<evidence type="ECO:0000256" key="8">
    <source>
        <dbReference type="RuleBase" id="RU363041"/>
    </source>
</evidence>
<dbReference type="PANTHER" id="PTHR30269:SF0">
    <property type="entry name" value="MEMBRANE TRANSPORTER PROTEIN YFCA-RELATED"/>
    <property type="match status" value="1"/>
</dbReference>
<protein>
    <recommendedName>
        <fullName evidence="8">Probable membrane transporter protein</fullName>
    </recommendedName>
</protein>
<gene>
    <name evidence="9" type="ORF">SAMN05443637_105102</name>
</gene>
<dbReference type="GO" id="GO:0005886">
    <property type="term" value="C:plasma membrane"/>
    <property type="evidence" value="ECO:0007669"/>
    <property type="project" value="UniProtKB-SubCell"/>
</dbReference>
<evidence type="ECO:0000256" key="1">
    <source>
        <dbReference type="ARBA" id="ARBA00004651"/>
    </source>
</evidence>
<evidence type="ECO:0000256" key="4">
    <source>
        <dbReference type="ARBA" id="ARBA00022475"/>
    </source>
</evidence>
<dbReference type="AlphaFoldDB" id="A0A1M6RQ63"/>
<evidence type="ECO:0000256" key="2">
    <source>
        <dbReference type="ARBA" id="ARBA00009142"/>
    </source>
</evidence>
<evidence type="ECO:0000256" key="5">
    <source>
        <dbReference type="ARBA" id="ARBA00022692"/>
    </source>
</evidence>
<accession>A0A1M6RQ63</accession>
<reference evidence="9 10" key="1">
    <citation type="submission" date="2016-11" db="EMBL/GenBank/DDBJ databases">
        <authorList>
            <person name="Jaros S."/>
            <person name="Januszkiewicz K."/>
            <person name="Wedrychowicz H."/>
        </authorList>
    </citation>
    <scope>NUCLEOTIDE SEQUENCE [LARGE SCALE GENOMIC DNA]</scope>
    <source>
        <strain evidence="9 10">DSM 43832</strain>
    </source>
</reference>
<feature type="transmembrane region" description="Helical" evidence="8">
    <location>
        <begin position="243"/>
        <end position="261"/>
    </location>
</feature>
<proteinExistence type="inferred from homology"/>
<feature type="transmembrane region" description="Helical" evidence="8">
    <location>
        <begin position="109"/>
        <end position="127"/>
    </location>
</feature>
<dbReference type="InterPro" id="IPR052017">
    <property type="entry name" value="TSUP"/>
</dbReference>
<evidence type="ECO:0000256" key="6">
    <source>
        <dbReference type="ARBA" id="ARBA00022989"/>
    </source>
</evidence>